<comment type="caution">
    <text evidence="2">The sequence shown here is derived from an EMBL/GenBank/DDBJ whole genome shotgun (WGS) entry which is preliminary data.</text>
</comment>
<proteinExistence type="predicted"/>
<accession>A0AAV8SES8</accession>
<feature type="compositionally biased region" description="Acidic residues" evidence="1">
    <location>
        <begin position="117"/>
        <end position="126"/>
    </location>
</feature>
<dbReference type="EMBL" id="JAIWQS010000011">
    <property type="protein sequence ID" value="KAJ8750746.1"/>
    <property type="molecule type" value="Genomic_DNA"/>
</dbReference>
<gene>
    <name evidence="2" type="ORF">K2173_015927</name>
</gene>
<feature type="compositionally biased region" description="Basic and acidic residues" evidence="1">
    <location>
        <begin position="91"/>
        <end position="107"/>
    </location>
</feature>
<dbReference type="AlphaFoldDB" id="A0AAV8SES8"/>
<reference evidence="2 3" key="1">
    <citation type="submission" date="2021-09" db="EMBL/GenBank/DDBJ databases">
        <title>Genomic insights and catalytic innovation underlie evolution of tropane alkaloids biosynthesis.</title>
        <authorList>
            <person name="Wang Y.-J."/>
            <person name="Tian T."/>
            <person name="Huang J.-P."/>
            <person name="Huang S.-X."/>
        </authorList>
    </citation>
    <scope>NUCLEOTIDE SEQUENCE [LARGE SCALE GENOMIC DNA]</scope>
    <source>
        <strain evidence="2">KIB-2018</strain>
        <tissue evidence="2">Leaf</tissue>
    </source>
</reference>
<protein>
    <submittedName>
        <fullName evidence="2">Uncharacterized protein</fullName>
    </submittedName>
</protein>
<keyword evidence="3" id="KW-1185">Reference proteome</keyword>
<dbReference type="Proteomes" id="UP001159364">
    <property type="component" value="Linkage Group LG11"/>
</dbReference>
<name>A0AAV8SES8_9ROSI</name>
<organism evidence="2 3">
    <name type="scientific">Erythroxylum novogranatense</name>
    <dbReference type="NCBI Taxonomy" id="1862640"/>
    <lineage>
        <taxon>Eukaryota</taxon>
        <taxon>Viridiplantae</taxon>
        <taxon>Streptophyta</taxon>
        <taxon>Embryophyta</taxon>
        <taxon>Tracheophyta</taxon>
        <taxon>Spermatophyta</taxon>
        <taxon>Magnoliopsida</taxon>
        <taxon>eudicotyledons</taxon>
        <taxon>Gunneridae</taxon>
        <taxon>Pentapetalae</taxon>
        <taxon>rosids</taxon>
        <taxon>fabids</taxon>
        <taxon>Malpighiales</taxon>
        <taxon>Erythroxylaceae</taxon>
        <taxon>Erythroxylum</taxon>
    </lineage>
</organism>
<evidence type="ECO:0000256" key="1">
    <source>
        <dbReference type="SAM" id="MobiDB-lite"/>
    </source>
</evidence>
<evidence type="ECO:0000313" key="2">
    <source>
        <dbReference type="EMBL" id="KAJ8750746.1"/>
    </source>
</evidence>
<sequence>MSVIFRCIDLVTGCPSVGGDEDEEDIDDFEYEFKIENEQEQNQHLTEAMLHGKMTYGRGHDDEKNSQFPPVIAGIRSRPIINQLVSGSARWEEKKEAGWKDRVDEWKLQQGNLRPEPEDDPEAAAM</sequence>
<feature type="region of interest" description="Disordered" evidence="1">
    <location>
        <begin position="91"/>
        <end position="126"/>
    </location>
</feature>
<evidence type="ECO:0000313" key="3">
    <source>
        <dbReference type="Proteomes" id="UP001159364"/>
    </source>
</evidence>